<dbReference type="PANTHER" id="PTHR42681:SF1">
    <property type="entry name" value="MALONYL-COA-ACYL CARRIER PROTEIN TRANSACYLASE, MITOCHONDRIAL"/>
    <property type="match status" value="1"/>
</dbReference>
<comment type="catalytic activity">
    <reaction evidence="5 6">
        <text>holo-[ACP] + malonyl-CoA = malonyl-[ACP] + CoA</text>
        <dbReference type="Rhea" id="RHEA:41792"/>
        <dbReference type="Rhea" id="RHEA-COMP:9623"/>
        <dbReference type="Rhea" id="RHEA-COMP:9685"/>
        <dbReference type="ChEBI" id="CHEBI:57287"/>
        <dbReference type="ChEBI" id="CHEBI:57384"/>
        <dbReference type="ChEBI" id="CHEBI:64479"/>
        <dbReference type="ChEBI" id="CHEBI:78449"/>
        <dbReference type="EC" id="2.3.1.39"/>
    </reaction>
</comment>
<dbReference type="InterPro" id="IPR024925">
    <property type="entry name" value="Malonyl_CoA-ACP_transAc"/>
</dbReference>
<feature type="domain" description="Malonyl-CoA:ACP transacylase (MAT)" evidence="8">
    <location>
        <begin position="13"/>
        <end position="305"/>
    </location>
</feature>
<dbReference type="Gene3D" id="3.40.366.10">
    <property type="entry name" value="Malonyl-Coenzyme A Acyl Carrier Protein, domain 2"/>
    <property type="match status" value="1"/>
</dbReference>
<sequence length="316" mass="33581">MAQRTTTGTLIFLYPGQGAQYPGMIRDIFEASSGVKELFTLASDCTGIDMKALLFEADETELKKTEHTQAAITLANIAVRKFLSESGIESSAVAGFSLGEYAALADAGVLTEEAVFRLVVERGRLMAEAIEEGAEGAMAAVIGIDAQTVDKIIEGIEGVYPANYNAPLQTVISGTHKGLESAATRLKEAGARRVVPLKVAGPFHTPLLEGASARFAELIEYYQFSSPVKPLFSNVTGTVVVSSEKIRGLCARQIISPVRWTTVESSICEMKPTLAIESGPGKVLSGLWKSSSASVPCLSVDNREAALAARTFIENS</sequence>
<dbReference type="EMBL" id="CP002116">
    <property type="protein sequence ID" value="ADK81413.1"/>
    <property type="molecule type" value="Genomic_DNA"/>
</dbReference>
<dbReference type="RefSeq" id="WP_013254876.1">
    <property type="nucleotide sequence ID" value="NC_014364.1"/>
</dbReference>
<dbReference type="PIRSF" id="PIRSF000446">
    <property type="entry name" value="Mct"/>
    <property type="match status" value="1"/>
</dbReference>
<evidence type="ECO:0000313" key="10">
    <source>
        <dbReference type="Proteomes" id="UP000002318"/>
    </source>
</evidence>
<evidence type="ECO:0000256" key="4">
    <source>
        <dbReference type="ARBA" id="ARBA00023315"/>
    </source>
</evidence>
<dbReference type="SUPFAM" id="SSF55048">
    <property type="entry name" value="Probable ACP-binding domain of malonyl-CoA ACP transacylase"/>
    <property type="match status" value="1"/>
</dbReference>
<dbReference type="InterPro" id="IPR014043">
    <property type="entry name" value="Acyl_transferase_dom"/>
</dbReference>
<dbReference type="FunFam" id="3.30.70.250:FF:000001">
    <property type="entry name" value="Malonyl CoA-acyl carrier protein transacylase"/>
    <property type="match status" value="1"/>
</dbReference>
<proteinExistence type="inferred from homology"/>
<dbReference type="GO" id="GO:0004314">
    <property type="term" value="F:[acyl-carrier-protein] S-malonyltransferase activity"/>
    <property type="evidence" value="ECO:0007669"/>
    <property type="project" value="UniProtKB-EC"/>
</dbReference>
<evidence type="ECO:0000256" key="7">
    <source>
        <dbReference type="PIRSR" id="PIRSR000446-1"/>
    </source>
</evidence>
<dbReference type="EC" id="2.3.1.39" evidence="1 6"/>
<protein>
    <recommendedName>
        <fullName evidence="2 6">Malonyl CoA-acyl carrier protein transacylase</fullName>
        <ecNumber evidence="1 6">2.3.1.39</ecNumber>
    </recommendedName>
</protein>
<dbReference type="Pfam" id="PF00698">
    <property type="entry name" value="Acyl_transf_1"/>
    <property type="match status" value="1"/>
</dbReference>
<dbReference type="SMART" id="SM00827">
    <property type="entry name" value="PKS_AT"/>
    <property type="match status" value="1"/>
</dbReference>
<dbReference type="Proteomes" id="UP000002318">
    <property type="component" value="Chromosome"/>
</dbReference>
<evidence type="ECO:0000259" key="8">
    <source>
        <dbReference type="SMART" id="SM00827"/>
    </source>
</evidence>
<dbReference type="InterPro" id="IPR016036">
    <property type="entry name" value="Malonyl_transacylase_ACP-bd"/>
</dbReference>
<name>E1R1N7_SEDSS</name>
<gene>
    <name evidence="9" type="ordered locus">Spirs_2298</name>
</gene>
<dbReference type="GO" id="GO:0005829">
    <property type="term" value="C:cytosol"/>
    <property type="evidence" value="ECO:0007669"/>
    <property type="project" value="TreeGrafter"/>
</dbReference>
<evidence type="ECO:0000256" key="6">
    <source>
        <dbReference type="PIRNR" id="PIRNR000446"/>
    </source>
</evidence>
<organism evidence="9 10">
    <name type="scientific">Sediminispirochaeta smaragdinae (strain DSM 11293 / JCM 15392 / SEBR 4228)</name>
    <name type="common">Spirochaeta smaragdinae</name>
    <dbReference type="NCBI Taxonomy" id="573413"/>
    <lineage>
        <taxon>Bacteria</taxon>
        <taxon>Pseudomonadati</taxon>
        <taxon>Spirochaetota</taxon>
        <taxon>Spirochaetia</taxon>
        <taxon>Spirochaetales</taxon>
        <taxon>Spirochaetaceae</taxon>
        <taxon>Sediminispirochaeta</taxon>
    </lineage>
</organism>
<evidence type="ECO:0000256" key="5">
    <source>
        <dbReference type="ARBA" id="ARBA00048462"/>
    </source>
</evidence>
<keyword evidence="4 6" id="KW-0012">Acyltransferase</keyword>
<dbReference type="AlphaFoldDB" id="E1R1N7"/>
<dbReference type="InterPro" id="IPR050858">
    <property type="entry name" value="Mal-CoA-ACP_Trans/PKS_FabD"/>
</dbReference>
<dbReference type="OrthoDB" id="9805460at2"/>
<dbReference type="STRING" id="573413.Spirs_2298"/>
<evidence type="ECO:0000256" key="2">
    <source>
        <dbReference type="ARBA" id="ARBA00018953"/>
    </source>
</evidence>
<feature type="active site" evidence="7">
    <location>
        <position position="204"/>
    </location>
</feature>
<dbReference type="KEGG" id="ssm:Spirs_2298"/>
<accession>E1R1N7</accession>
<feature type="active site" evidence="7">
    <location>
        <position position="97"/>
    </location>
</feature>
<dbReference type="SUPFAM" id="SSF52151">
    <property type="entry name" value="FabD/lysophospholipase-like"/>
    <property type="match status" value="1"/>
</dbReference>
<dbReference type="GO" id="GO:0006633">
    <property type="term" value="P:fatty acid biosynthetic process"/>
    <property type="evidence" value="ECO:0007669"/>
    <property type="project" value="TreeGrafter"/>
</dbReference>
<evidence type="ECO:0000256" key="1">
    <source>
        <dbReference type="ARBA" id="ARBA00013258"/>
    </source>
</evidence>
<evidence type="ECO:0000313" key="9">
    <source>
        <dbReference type="EMBL" id="ADK81413.1"/>
    </source>
</evidence>
<dbReference type="Gene3D" id="3.30.70.250">
    <property type="entry name" value="Malonyl-CoA ACP transacylase, ACP-binding"/>
    <property type="match status" value="1"/>
</dbReference>
<comment type="similarity">
    <text evidence="6">Belongs to the fabD family.</text>
</comment>
<dbReference type="InterPro" id="IPR016035">
    <property type="entry name" value="Acyl_Trfase/lysoPLipase"/>
</dbReference>
<keyword evidence="3 6" id="KW-0808">Transferase</keyword>
<dbReference type="InterPro" id="IPR001227">
    <property type="entry name" value="Ac_transferase_dom_sf"/>
</dbReference>
<dbReference type="PANTHER" id="PTHR42681">
    <property type="entry name" value="MALONYL-COA-ACYL CARRIER PROTEIN TRANSACYLASE, MITOCHONDRIAL"/>
    <property type="match status" value="1"/>
</dbReference>
<reference evidence="9 10" key="1">
    <citation type="journal article" date="2010" name="Stand. Genomic Sci.">
        <title>Complete genome sequence of Spirochaeta smaragdinae type strain (SEBR 4228).</title>
        <authorList>
            <person name="Mavromatis K."/>
            <person name="Yasawong M."/>
            <person name="Chertkov O."/>
            <person name="Lapidus A."/>
            <person name="Lucas S."/>
            <person name="Nolan M."/>
            <person name="Del Rio T.G."/>
            <person name="Tice H."/>
            <person name="Cheng J.F."/>
            <person name="Pitluck S."/>
            <person name="Liolios K."/>
            <person name="Ivanova N."/>
            <person name="Tapia R."/>
            <person name="Han C."/>
            <person name="Bruce D."/>
            <person name="Goodwin L."/>
            <person name="Pati A."/>
            <person name="Chen A."/>
            <person name="Palaniappan K."/>
            <person name="Land M."/>
            <person name="Hauser L."/>
            <person name="Chang Y.J."/>
            <person name="Jeffries C.D."/>
            <person name="Detter J.C."/>
            <person name="Rohde M."/>
            <person name="Brambilla E."/>
            <person name="Spring S."/>
            <person name="Goker M."/>
            <person name="Sikorski J."/>
            <person name="Woyke T."/>
            <person name="Bristow J."/>
            <person name="Eisen J.A."/>
            <person name="Markowitz V."/>
            <person name="Hugenholtz P."/>
            <person name="Klenk H.P."/>
            <person name="Kyrpides N.C."/>
        </authorList>
    </citation>
    <scope>NUCLEOTIDE SEQUENCE [LARGE SCALE GENOMIC DNA]</scope>
    <source>
        <strain evidence="10">DSM 11293 / JCM 15392 / SEBR 4228</strain>
    </source>
</reference>
<keyword evidence="10" id="KW-1185">Reference proteome</keyword>
<dbReference type="eggNOG" id="COG0331">
    <property type="taxonomic scope" value="Bacteria"/>
</dbReference>
<evidence type="ECO:0000256" key="3">
    <source>
        <dbReference type="ARBA" id="ARBA00022679"/>
    </source>
</evidence>
<dbReference type="HOGENOM" id="CLU_030558_1_1_12"/>